<name>A0A9Q7UXI1_9BURK</name>
<evidence type="ECO:0000313" key="4">
    <source>
        <dbReference type="EMBL" id="SPD67819.1"/>
    </source>
</evidence>
<keyword evidence="2" id="KW-0812">Transmembrane</keyword>
<keyword evidence="2" id="KW-0472">Membrane</keyword>
<evidence type="ECO:0008006" key="6">
    <source>
        <dbReference type="Google" id="ProtNLM"/>
    </source>
</evidence>
<feature type="compositionally biased region" description="Gly residues" evidence="1">
    <location>
        <begin position="325"/>
        <end position="335"/>
    </location>
</feature>
<feature type="signal peptide" evidence="3">
    <location>
        <begin position="1"/>
        <end position="42"/>
    </location>
</feature>
<evidence type="ECO:0000256" key="3">
    <source>
        <dbReference type="SAM" id="SignalP"/>
    </source>
</evidence>
<feature type="region of interest" description="Disordered" evidence="1">
    <location>
        <begin position="315"/>
        <end position="340"/>
    </location>
</feature>
<feature type="compositionally biased region" description="Low complexity" evidence="1">
    <location>
        <begin position="256"/>
        <end position="267"/>
    </location>
</feature>
<feature type="chain" id="PRO_5040513842" description="TspB protein" evidence="3">
    <location>
        <begin position="43"/>
        <end position="473"/>
    </location>
</feature>
<keyword evidence="2" id="KW-1133">Transmembrane helix</keyword>
<feature type="transmembrane region" description="Helical" evidence="2">
    <location>
        <begin position="449"/>
        <end position="470"/>
    </location>
</feature>
<accession>A0A9Q7UXI1</accession>
<reference evidence="4 5" key="1">
    <citation type="submission" date="2018-01" db="EMBL/GenBank/DDBJ databases">
        <authorList>
            <person name="Clerissi C."/>
        </authorList>
    </citation>
    <scope>NUCLEOTIDE SEQUENCE [LARGE SCALE GENOMIC DNA]</scope>
    <source>
        <strain evidence="4">Cupriavidus taiwanensis SWF 66322</strain>
        <plasmid evidence="5">cbm2636_mp</plasmid>
    </source>
</reference>
<sequence>MWSCFLRCLAALRSTGCPGIRATSLTLAVTVFGLSLASSAWADAPTSQTRIQYADTMSGYSADRVGLCQWYVSMRNAQYPGTTTYVNATSTGGFNGTGVCTVAIGGTNYNIQFEPAALRCSDGSAPVNGVCSPPPPNCSSSGLLNKYRGAGVTGPSAGPEAPGLICVEGCGYIGGAVMVTVPKGSAYEYSGRLGAATGQACTTGKNYDIIDTVMYDETKDDRPPSPLSCADQGKVYGTVNGVGICANAGTIPGSTVTTNETKTSTQTDASGVQAAPQSETTTYSVGNINGVAMVTSTVTHADGSKTQVTQTQDGFCRENPSASPCGGGGGGGGGGGKKEDKGIAAGGDTCQAQPVCSGDAIQCMMVKQQWYTRCEPQQENPMSQLGQQILDGNDPKAGDNPVAEENRTKHSLNGAIDQSGFLAGGGLQDKTFRMSGQMVVFPFSKLNEYLVMIGNVFVAISLIGAARIVVGVK</sequence>
<dbReference type="EMBL" id="LT984814">
    <property type="protein sequence ID" value="SPD67819.1"/>
    <property type="molecule type" value="Genomic_DNA"/>
</dbReference>
<evidence type="ECO:0000313" key="5">
    <source>
        <dbReference type="Proteomes" id="UP000254259"/>
    </source>
</evidence>
<geneLocation type="plasmid" evidence="5">
    <name>cbm2636_mp</name>
</geneLocation>
<keyword evidence="4" id="KW-0614">Plasmid</keyword>
<keyword evidence="3" id="KW-0732">Signal</keyword>
<proteinExistence type="predicted"/>
<evidence type="ECO:0000256" key="1">
    <source>
        <dbReference type="SAM" id="MobiDB-lite"/>
    </source>
</evidence>
<evidence type="ECO:0000256" key="2">
    <source>
        <dbReference type="SAM" id="Phobius"/>
    </source>
</evidence>
<dbReference type="Proteomes" id="UP000254259">
    <property type="component" value="Plasmid CBM2636_mp"/>
</dbReference>
<dbReference type="AlphaFoldDB" id="A0A9Q7UXI1"/>
<organism evidence="4 5">
    <name type="scientific">Cupriavidus taiwanensis</name>
    <dbReference type="NCBI Taxonomy" id="164546"/>
    <lineage>
        <taxon>Bacteria</taxon>
        <taxon>Pseudomonadati</taxon>
        <taxon>Pseudomonadota</taxon>
        <taxon>Betaproteobacteria</taxon>
        <taxon>Burkholderiales</taxon>
        <taxon>Burkholderiaceae</taxon>
        <taxon>Cupriavidus</taxon>
    </lineage>
</organism>
<protein>
    <recommendedName>
        <fullName evidence="6">TspB protein</fullName>
    </recommendedName>
</protein>
<feature type="region of interest" description="Disordered" evidence="1">
    <location>
        <begin position="256"/>
        <end position="278"/>
    </location>
</feature>
<gene>
    <name evidence="4" type="ORF">CBM2636_MP20669</name>
</gene>